<proteinExistence type="predicted"/>
<dbReference type="PANTHER" id="PTHR31168">
    <property type="entry name" value="OS02G0292800 PROTEIN"/>
    <property type="match status" value="1"/>
</dbReference>
<gene>
    <name evidence="2" type="ORF">Nepgr_007320</name>
</gene>
<dbReference type="Pfam" id="PF04654">
    <property type="entry name" value="DUF599"/>
    <property type="match status" value="1"/>
</dbReference>
<dbReference type="PANTHER" id="PTHR31168:SF21">
    <property type="entry name" value="EMB|CAB89385.1"/>
    <property type="match status" value="1"/>
</dbReference>
<comment type="caution">
    <text evidence="2">The sequence shown here is derived from an EMBL/GenBank/DDBJ whole genome shotgun (WGS) entry which is preliminary data.</text>
</comment>
<accession>A0AAD3S6Y2</accession>
<keyword evidence="1" id="KW-0812">Transmembrane</keyword>
<evidence type="ECO:0000256" key="1">
    <source>
        <dbReference type="SAM" id="Phobius"/>
    </source>
</evidence>
<feature type="transmembrane region" description="Helical" evidence="1">
    <location>
        <begin position="75"/>
        <end position="100"/>
    </location>
</feature>
<dbReference type="AlphaFoldDB" id="A0AAD3S6Y2"/>
<evidence type="ECO:0000313" key="3">
    <source>
        <dbReference type="Proteomes" id="UP001279734"/>
    </source>
</evidence>
<evidence type="ECO:0000313" key="2">
    <source>
        <dbReference type="EMBL" id="GMH05480.1"/>
    </source>
</evidence>
<keyword evidence="3" id="KW-1185">Reference proteome</keyword>
<feature type="transmembrane region" description="Helical" evidence="1">
    <location>
        <begin position="7"/>
        <end position="29"/>
    </location>
</feature>
<name>A0AAD3S6Y2_NEPGR</name>
<dbReference type="EMBL" id="BSYO01000005">
    <property type="protein sequence ID" value="GMH05480.1"/>
    <property type="molecule type" value="Genomic_DNA"/>
</dbReference>
<keyword evidence="1" id="KW-1133">Transmembrane helix</keyword>
<protein>
    <submittedName>
        <fullName evidence="2">Uncharacterized protein</fullName>
    </submittedName>
</protein>
<keyword evidence="1" id="KW-0472">Membrane</keyword>
<sequence>MAFQKEYLDLILVPSGLLLMFAYHLFLLYRYLHLPHTTVIGFENNDTKAWVERIMQASLLSNFPSLSSLSCELCYSMFIVFSNLILKSSLLLNGITLFAMSRTTLGIIESQNCRLFITVSDSFFSPVVFN</sequence>
<dbReference type="InterPro" id="IPR006747">
    <property type="entry name" value="DUF599"/>
</dbReference>
<organism evidence="2 3">
    <name type="scientific">Nepenthes gracilis</name>
    <name type="common">Slender pitcher plant</name>
    <dbReference type="NCBI Taxonomy" id="150966"/>
    <lineage>
        <taxon>Eukaryota</taxon>
        <taxon>Viridiplantae</taxon>
        <taxon>Streptophyta</taxon>
        <taxon>Embryophyta</taxon>
        <taxon>Tracheophyta</taxon>
        <taxon>Spermatophyta</taxon>
        <taxon>Magnoliopsida</taxon>
        <taxon>eudicotyledons</taxon>
        <taxon>Gunneridae</taxon>
        <taxon>Pentapetalae</taxon>
        <taxon>Caryophyllales</taxon>
        <taxon>Nepenthaceae</taxon>
        <taxon>Nepenthes</taxon>
    </lineage>
</organism>
<dbReference type="Proteomes" id="UP001279734">
    <property type="component" value="Unassembled WGS sequence"/>
</dbReference>
<reference evidence="2" key="1">
    <citation type="submission" date="2023-05" db="EMBL/GenBank/DDBJ databases">
        <title>Nepenthes gracilis genome sequencing.</title>
        <authorList>
            <person name="Fukushima K."/>
        </authorList>
    </citation>
    <scope>NUCLEOTIDE SEQUENCE</scope>
    <source>
        <strain evidence="2">SING2019-196</strain>
    </source>
</reference>